<keyword evidence="1" id="KW-0175">Coiled coil</keyword>
<name>A0ABU1P6T1_9BACL</name>
<feature type="coiled-coil region" evidence="1">
    <location>
        <begin position="32"/>
        <end position="66"/>
    </location>
</feature>
<sequence length="87" mass="10080">MLNALISITLCAGLFAAAFYAAHYVVQLRHMRDNLQHDVAESKIVIQAMEDRIEQLEFERDDRLTKFEHKVSEPSSTTGWNAFEVRR</sequence>
<dbReference type="Proteomes" id="UP001267290">
    <property type="component" value="Unassembled WGS sequence"/>
</dbReference>
<evidence type="ECO:0000256" key="1">
    <source>
        <dbReference type="SAM" id="Coils"/>
    </source>
</evidence>
<keyword evidence="3" id="KW-1185">Reference proteome</keyword>
<accession>A0ABU1P6T1</accession>
<evidence type="ECO:0000313" key="3">
    <source>
        <dbReference type="Proteomes" id="UP001267290"/>
    </source>
</evidence>
<gene>
    <name evidence="2" type="ORF">J2736_006708</name>
</gene>
<proteinExistence type="predicted"/>
<protein>
    <submittedName>
        <fullName evidence="2">Uncharacterized protein</fullName>
    </submittedName>
</protein>
<reference evidence="2 3" key="1">
    <citation type="submission" date="2023-07" db="EMBL/GenBank/DDBJ databases">
        <title>Sorghum-associated microbial communities from plants grown in Nebraska, USA.</title>
        <authorList>
            <person name="Schachtman D."/>
        </authorList>
    </citation>
    <scope>NUCLEOTIDE SEQUENCE [LARGE SCALE GENOMIC DNA]</scope>
    <source>
        <strain evidence="2 3">CC258</strain>
    </source>
</reference>
<comment type="caution">
    <text evidence="2">The sequence shown here is derived from an EMBL/GenBank/DDBJ whole genome shotgun (WGS) entry which is preliminary data.</text>
</comment>
<dbReference type="EMBL" id="JAVDSB010000030">
    <property type="protein sequence ID" value="MDR6555446.1"/>
    <property type="molecule type" value="Genomic_DNA"/>
</dbReference>
<organism evidence="2 3">
    <name type="scientific">Paenibacillus qinlingensis</name>
    <dbReference type="NCBI Taxonomy" id="1837343"/>
    <lineage>
        <taxon>Bacteria</taxon>
        <taxon>Bacillati</taxon>
        <taxon>Bacillota</taxon>
        <taxon>Bacilli</taxon>
        <taxon>Bacillales</taxon>
        <taxon>Paenibacillaceae</taxon>
        <taxon>Paenibacillus</taxon>
    </lineage>
</organism>
<evidence type="ECO:0000313" key="2">
    <source>
        <dbReference type="EMBL" id="MDR6555446.1"/>
    </source>
</evidence>